<dbReference type="Pfam" id="PF11387">
    <property type="entry name" value="DUF2795"/>
    <property type="match status" value="1"/>
</dbReference>
<feature type="compositionally biased region" description="Basic and acidic residues" evidence="1">
    <location>
        <begin position="248"/>
        <end position="268"/>
    </location>
</feature>
<dbReference type="AlphaFoldDB" id="A0A1I7IMB1"/>
<proteinExistence type="predicted"/>
<gene>
    <name evidence="2" type="ORF">SAMN04487955_107136</name>
</gene>
<sequence>MATYIEKGDIYFFYRPKVNVDKVQGLDDVQRLHVVLAPDDEDIARLFVVGKKRMPEILKGKQKSTAREWMMNDMTGKPKEVGEALAPLEYETKTRGEQEQGEAIPVGEGRYAIFERDSSTRLAYRLSSPDKPGKAQQELGILAEASFIISVRNPSLDVPGFPDSKPNYPKRLQDKFADKRWINIDDGKLLDYPSAQFLLIGAHDALSEEDVTISGKAKLFKTLGLNKRDWPTAVLEAGKLAEPQMKPGSHEPKGDRSKGGERGGKAARDTSSAAGIAQALKGVDFPCGKAELIKQAKANHATDEIIEVLNEFPRRQYQTMADIQKAVGEVR</sequence>
<dbReference type="STRING" id="463301.SAMN04487955_107136"/>
<dbReference type="EMBL" id="FPBP01000007">
    <property type="protein sequence ID" value="SFU74052.1"/>
    <property type="molecule type" value="Genomic_DNA"/>
</dbReference>
<protein>
    <recommendedName>
        <fullName evidence="4">DUF2795 domain-containing protein</fullName>
    </recommendedName>
</protein>
<reference evidence="3" key="1">
    <citation type="submission" date="2016-10" db="EMBL/GenBank/DDBJ databases">
        <authorList>
            <person name="Varghese N."/>
            <person name="Submissions S."/>
        </authorList>
    </citation>
    <scope>NUCLEOTIDE SEQUENCE [LARGE SCALE GENOMIC DNA]</scope>
    <source>
        <strain evidence="3">CGMCC 1.6981</strain>
    </source>
</reference>
<feature type="region of interest" description="Disordered" evidence="1">
    <location>
        <begin position="238"/>
        <end position="272"/>
    </location>
</feature>
<accession>A0A1I7IMB1</accession>
<keyword evidence="3" id="KW-1185">Reference proteome</keyword>
<dbReference type="Proteomes" id="UP000198693">
    <property type="component" value="Unassembled WGS sequence"/>
</dbReference>
<evidence type="ECO:0000313" key="3">
    <source>
        <dbReference type="Proteomes" id="UP000198693"/>
    </source>
</evidence>
<evidence type="ECO:0000313" key="2">
    <source>
        <dbReference type="EMBL" id="SFU74052.1"/>
    </source>
</evidence>
<dbReference type="PANTHER" id="PTHR34776:SF1">
    <property type="entry name" value="F17F16.3 PROTEIN"/>
    <property type="match status" value="1"/>
</dbReference>
<evidence type="ECO:0000256" key="1">
    <source>
        <dbReference type="SAM" id="MobiDB-lite"/>
    </source>
</evidence>
<organism evidence="2 3">
    <name type="scientific">Halomonas korlensis</name>
    <dbReference type="NCBI Taxonomy" id="463301"/>
    <lineage>
        <taxon>Bacteria</taxon>
        <taxon>Pseudomonadati</taxon>
        <taxon>Pseudomonadota</taxon>
        <taxon>Gammaproteobacteria</taxon>
        <taxon>Oceanospirillales</taxon>
        <taxon>Halomonadaceae</taxon>
        <taxon>Halomonas</taxon>
    </lineage>
</organism>
<dbReference type="InterPro" id="IPR021527">
    <property type="entry name" value="DUF2795"/>
</dbReference>
<name>A0A1I7IMB1_9GAMM</name>
<dbReference type="RefSeq" id="WP_175507850.1">
    <property type="nucleotide sequence ID" value="NZ_FPBP01000007.1"/>
</dbReference>
<evidence type="ECO:0008006" key="4">
    <source>
        <dbReference type="Google" id="ProtNLM"/>
    </source>
</evidence>
<dbReference type="PANTHER" id="PTHR34776">
    <property type="entry name" value="F17F16.3 PROTEIN"/>
    <property type="match status" value="1"/>
</dbReference>